<name>A0A2K8T410_9NOSO</name>
<dbReference type="EMBL" id="CP024785">
    <property type="protein sequence ID" value="AUB42323.1"/>
    <property type="molecule type" value="Genomic_DNA"/>
</dbReference>
<proteinExistence type="predicted"/>
<reference evidence="2 3" key="1">
    <citation type="submission" date="2017-11" db="EMBL/GenBank/DDBJ databases">
        <title>Complete genome of a free-living desiccation-tolerant cyanobacterium and its photosynthetic adaptation to extreme terrestrial habitat.</title>
        <authorList>
            <person name="Shang J."/>
        </authorList>
    </citation>
    <scope>NUCLEOTIDE SEQUENCE [LARGE SCALE GENOMIC DNA]</scope>
    <source>
        <strain evidence="2 3">CCNUN1</strain>
    </source>
</reference>
<protein>
    <submittedName>
        <fullName evidence="2">Uncharacterized protein</fullName>
    </submittedName>
</protein>
<feature type="region of interest" description="Disordered" evidence="1">
    <location>
        <begin position="42"/>
        <end position="72"/>
    </location>
</feature>
<dbReference type="AlphaFoldDB" id="A0A2K8T410"/>
<dbReference type="Proteomes" id="UP000232003">
    <property type="component" value="Chromosome"/>
</dbReference>
<gene>
    <name evidence="2" type="ORF">COO91_08444</name>
</gene>
<evidence type="ECO:0000313" key="2">
    <source>
        <dbReference type="EMBL" id="AUB42323.1"/>
    </source>
</evidence>
<evidence type="ECO:0000256" key="1">
    <source>
        <dbReference type="SAM" id="MobiDB-lite"/>
    </source>
</evidence>
<keyword evidence="3" id="KW-1185">Reference proteome</keyword>
<accession>A0A2K8T410</accession>
<dbReference type="KEGG" id="nfl:COO91_08444"/>
<organism evidence="2 3">
    <name type="scientific">Nostoc flagelliforme CCNUN1</name>
    <dbReference type="NCBI Taxonomy" id="2038116"/>
    <lineage>
        <taxon>Bacteria</taxon>
        <taxon>Bacillati</taxon>
        <taxon>Cyanobacteriota</taxon>
        <taxon>Cyanophyceae</taxon>
        <taxon>Nostocales</taxon>
        <taxon>Nostocaceae</taxon>
        <taxon>Nostoc</taxon>
    </lineage>
</organism>
<sequence length="72" mass="7835">MSEKTAGNTVGTKISRNQEIWESLYISAQSYLNSSLVKTVNSSKQEESKVTQGTNKMGKGKRGELNAATIPK</sequence>
<evidence type="ECO:0000313" key="3">
    <source>
        <dbReference type="Proteomes" id="UP000232003"/>
    </source>
</evidence>